<keyword evidence="4" id="KW-1185">Reference proteome</keyword>
<reference evidence="3" key="1">
    <citation type="journal article" date="2019" name="Microbiol. Resour. Announc.">
        <title>Complete Genome Sequence of Rubrobacter xylanophilus Strain AA3-22, Isolated from Arima Onsen in Japan.</title>
        <authorList>
            <person name="Tomariguchi N."/>
            <person name="Miyazaki K."/>
        </authorList>
    </citation>
    <scope>NUCLEOTIDE SEQUENCE [LARGE SCALE GENOMIC DNA]</scope>
    <source>
        <strain evidence="3">AA3-22</strain>
    </source>
</reference>
<evidence type="ECO:0000256" key="2">
    <source>
        <dbReference type="SAM" id="Phobius"/>
    </source>
</evidence>
<evidence type="ECO:0000313" key="4">
    <source>
        <dbReference type="Proteomes" id="UP000318065"/>
    </source>
</evidence>
<keyword evidence="2" id="KW-0472">Membrane</keyword>
<dbReference type="OrthoDB" id="9843255at2"/>
<feature type="transmembrane region" description="Helical" evidence="2">
    <location>
        <begin position="52"/>
        <end position="73"/>
    </location>
</feature>
<feature type="region of interest" description="Disordered" evidence="1">
    <location>
        <begin position="80"/>
        <end position="99"/>
    </location>
</feature>
<accession>A0A510HGH2</accession>
<name>A0A510HGH2_9ACTN</name>
<dbReference type="Proteomes" id="UP000318065">
    <property type="component" value="Chromosome"/>
</dbReference>
<proteinExistence type="predicted"/>
<dbReference type="RefSeq" id="WP_143527118.1">
    <property type="nucleotide sequence ID" value="NZ_AP019791.1"/>
</dbReference>
<sequence>MMVWRRTLVVMLAALVAGFVALYPYLDGSGYCDSGGCPEISHVDAPASGGVAAGALVAVLVGLASMAASGSFLRRRAGSHRQPDQFLLSPEAPPPRPFL</sequence>
<keyword evidence="2" id="KW-1133">Transmembrane helix</keyword>
<protein>
    <submittedName>
        <fullName evidence="3">Uncharacterized protein</fullName>
    </submittedName>
</protein>
<evidence type="ECO:0000256" key="1">
    <source>
        <dbReference type="SAM" id="MobiDB-lite"/>
    </source>
</evidence>
<dbReference type="EMBL" id="AP019791">
    <property type="protein sequence ID" value="BBL79060.1"/>
    <property type="molecule type" value="Genomic_DNA"/>
</dbReference>
<keyword evidence="2" id="KW-0812">Transmembrane</keyword>
<evidence type="ECO:0000313" key="3">
    <source>
        <dbReference type="EMBL" id="BBL79060.1"/>
    </source>
</evidence>
<organism evidence="3 4">
    <name type="scientific">Rubrobacter xylanophilus</name>
    <dbReference type="NCBI Taxonomy" id="49319"/>
    <lineage>
        <taxon>Bacteria</taxon>
        <taxon>Bacillati</taxon>
        <taxon>Actinomycetota</taxon>
        <taxon>Rubrobacteria</taxon>
        <taxon>Rubrobacterales</taxon>
        <taxon>Rubrobacteraceae</taxon>
        <taxon>Rubrobacter</taxon>
    </lineage>
</organism>
<gene>
    <name evidence="3" type="ORF">RxyAA322_09140</name>
</gene>
<dbReference type="AlphaFoldDB" id="A0A510HGH2"/>